<organism evidence="2 3">
    <name type="scientific">Trifolium medium</name>
    <dbReference type="NCBI Taxonomy" id="97028"/>
    <lineage>
        <taxon>Eukaryota</taxon>
        <taxon>Viridiplantae</taxon>
        <taxon>Streptophyta</taxon>
        <taxon>Embryophyta</taxon>
        <taxon>Tracheophyta</taxon>
        <taxon>Spermatophyta</taxon>
        <taxon>Magnoliopsida</taxon>
        <taxon>eudicotyledons</taxon>
        <taxon>Gunneridae</taxon>
        <taxon>Pentapetalae</taxon>
        <taxon>rosids</taxon>
        <taxon>fabids</taxon>
        <taxon>Fabales</taxon>
        <taxon>Fabaceae</taxon>
        <taxon>Papilionoideae</taxon>
        <taxon>50 kb inversion clade</taxon>
        <taxon>NPAAA clade</taxon>
        <taxon>Hologalegina</taxon>
        <taxon>IRL clade</taxon>
        <taxon>Trifolieae</taxon>
        <taxon>Trifolium</taxon>
    </lineage>
</organism>
<evidence type="ECO:0000313" key="3">
    <source>
        <dbReference type="Proteomes" id="UP000265520"/>
    </source>
</evidence>
<dbReference type="Proteomes" id="UP000265520">
    <property type="component" value="Unassembled WGS sequence"/>
</dbReference>
<protein>
    <submittedName>
        <fullName evidence="2">Uncharacterized protein</fullName>
    </submittedName>
</protein>
<evidence type="ECO:0000313" key="2">
    <source>
        <dbReference type="EMBL" id="MCI33215.1"/>
    </source>
</evidence>
<feature type="compositionally biased region" description="Basic and acidic residues" evidence="1">
    <location>
        <begin position="35"/>
        <end position="49"/>
    </location>
</feature>
<sequence>MASSSQINNDGDDHTAAIQTSPHREHNIVLSPVRSNEKQVPETDPRDGLEASLSSEDGEDLQILT</sequence>
<feature type="compositionally biased region" description="Acidic residues" evidence="1">
    <location>
        <begin position="56"/>
        <end position="65"/>
    </location>
</feature>
<keyword evidence="3" id="KW-1185">Reference proteome</keyword>
<feature type="non-terminal residue" evidence="2">
    <location>
        <position position="65"/>
    </location>
</feature>
<dbReference type="EMBL" id="LXQA010202439">
    <property type="protein sequence ID" value="MCI33215.1"/>
    <property type="molecule type" value="Genomic_DNA"/>
</dbReference>
<proteinExistence type="predicted"/>
<comment type="caution">
    <text evidence="2">The sequence shown here is derived from an EMBL/GenBank/DDBJ whole genome shotgun (WGS) entry which is preliminary data.</text>
</comment>
<name>A0A392RCB2_9FABA</name>
<accession>A0A392RCB2</accession>
<evidence type="ECO:0000256" key="1">
    <source>
        <dbReference type="SAM" id="MobiDB-lite"/>
    </source>
</evidence>
<feature type="region of interest" description="Disordered" evidence="1">
    <location>
        <begin position="1"/>
        <end position="65"/>
    </location>
</feature>
<reference evidence="2 3" key="1">
    <citation type="journal article" date="2018" name="Front. Plant Sci.">
        <title>Red Clover (Trifolium pratense) and Zigzag Clover (T. medium) - A Picture of Genomic Similarities and Differences.</title>
        <authorList>
            <person name="Dluhosova J."/>
            <person name="Istvanek J."/>
            <person name="Nedelnik J."/>
            <person name="Repkova J."/>
        </authorList>
    </citation>
    <scope>NUCLEOTIDE SEQUENCE [LARGE SCALE GENOMIC DNA]</scope>
    <source>
        <strain evidence="3">cv. 10/8</strain>
        <tissue evidence="2">Leaf</tissue>
    </source>
</reference>
<dbReference type="AlphaFoldDB" id="A0A392RCB2"/>